<reference evidence="2 3" key="1">
    <citation type="submission" date="2019-07" db="EMBL/GenBank/DDBJ databases">
        <title>Genomic Encyclopedia of Archaeal and Bacterial Type Strains, Phase II (KMG-II): from individual species to whole genera.</title>
        <authorList>
            <person name="Goeker M."/>
        </authorList>
    </citation>
    <scope>NUCLEOTIDE SEQUENCE [LARGE SCALE GENOMIC DNA]</scope>
    <source>
        <strain evidence="2 3">DSM 46842</strain>
    </source>
</reference>
<sequence>MVAVLAMLALVAVGVGLAHLSWAVLGPLLAGRSDVFQGILGAVVGAAAAAPALKLLSPQRRPAAMGPVLSWLLVAAVCFLWAVPFRRGNVADAAEFQAQTDTYVAFSVLVFLVATVVLLRRVPEEAYRPMHEWLAGDPPPDDRASRRGR</sequence>
<feature type="transmembrane region" description="Helical" evidence="1">
    <location>
        <begin position="103"/>
        <end position="122"/>
    </location>
</feature>
<name>A0A5S5CRJ0_9ACTN</name>
<evidence type="ECO:0000256" key="1">
    <source>
        <dbReference type="SAM" id="Phobius"/>
    </source>
</evidence>
<keyword evidence="1" id="KW-0472">Membrane</keyword>
<evidence type="ECO:0000313" key="2">
    <source>
        <dbReference type="EMBL" id="TYP84809.1"/>
    </source>
</evidence>
<accession>A0A5S5CRJ0</accession>
<keyword evidence="1" id="KW-1133">Transmembrane helix</keyword>
<keyword evidence="1" id="KW-0812">Transmembrane</keyword>
<comment type="caution">
    <text evidence="2">The sequence shown here is derived from an EMBL/GenBank/DDBJ whole genome shotgun (WGS) entry which is preliminary data.</text>
</comment>
<gene>
    <name evidence="2" type="ORF">BD833_11370</name>
</gene>
<proteinExistence type="predicted"/>
<dbReference type="Proteomes" id="UP000322499">
    <property type="component" value="Unassembled WGS sequence"/>
</dbReference>
<dbReference type="SUPFAM" id="SSF103473">
    <property type="entry name" value="MFS general substrate transporter"/>
    <property type="match status" value="1"/>
</dbReference>
<protein>
    <submittedName>
        <fullName evidence="2">Uncharacterized protein</fullName>
    </submittedName>
</protein>
<feature type="transmembrane region" description="Helical" evidence="1">
    <location>
        <begin position="39"/>
        <end position="56"/>
    </location>
</feature>
<dbReference type="InterPro" id="IPR036259">
    <property type="entry name" value="MFS_trans_sf"/>
</dbReference>
<feature type="transmembrane region" description="Helical" evidence="1">
    <location>
        <begin position="63"/>
        <end position="83"/>
    </location>
</feature>
<dbReference type="AlphaFoldDB" id="A0A5S5CRJ0"/>
<dbReference type="EMBL" id="VNHW01000013">
    <property type="protein sequence ID" value="TYP84809.1"/>
    <property type="molecule type" value="Genomic_DNA"/>
</dbReference>
<organism evidence="2 3">
    <name type="scientific">Blastococcus xanthinilyticus</name>
    <dbReference type="NCBI Taxonomy" id="1564164"/>
    <lineage>
        <taxon>Bacteria</taxon>
        <taxon>Bacillati</taxon>
        <taxon>Actinomycetota</taxon>
        <taxon>Actinomycetes</taxon>
        <taxon>Geodermatophilales</taxon>
        <taxon>Geodermatophilaceae</taxon>
        <taxon>Blastococcus</taxon>
    </lineage>
</organism>
<keyword evidence="3" id="KW-1185">Reference proteome</keyword>
<evidence type="ECO:0000313" key="3">
    <source>
        <dbReference type="Proteomes" id="UP000322499"/>
    </source>
</evidence>